<dbReference type="Proteomes" id="UP000240988">
    <property type="component" value="Unassembled WGS sequence"/>
</dbReference>
<protein>
    <recommendedName>
        <fullName evidence="2">Anti-sigma factor antagonist</fullName>
    </recommendedName>
</protein>
<feature type="domain" description="STAS" evidence="3">
    <location>
        <begin position="40"/>
        <end position="140"/>
    </location>
</feature>
<dbReference type="RefSeq" id="WP_245835984.1">
    <property type="nucleotide sequence ID" value="NZ_LT721901.1"/>
</dbReference>
<dbReference type="EMBL" id="FUFA01000005">
    <property type="protein sequence ID" value="SPM36610.1"/>
    <property type="molecule type" value="Genomic_DNA"/>
</dbReference>
<proteinExistence type="inferred from homology"/>
<gene>
    <name evidence="4" type="ORF">MRAB57_4451</name>
</gene>
<dbReference type="Gene3D" id="3.30.750.24">
    <property type="entry name" value="STAS domain"/>
    <property type="match status" value="1"/>
</dbReference>
<evidence type="ECO:0000313" key="5">
    <source>
        <dbReference type="Proteomes" id="UP000240988"/>
    </source>
</evidence>
<evidence type="ECO:0000259" key="3">
    <source>
        <dbReference type="PROSITE" id="PS50801"/>
    </source>
</evidence>
<dbReference type="Pfam" id="PF01740">
    <property type="entry name" value="STAS"/>
    <property type="match status" value="1"/>
</dbReference>
<evidence type="ECO:0000256" key="1">
    <source>
        <dbReference type="ARBA" id="ARBA00009013"/>
    </source>
</evidence>
<organism evidence="4 5">
    <name type="scientific">Mycobacterium rhizamassiliense</name>
    <dbReference type="NCBI Taxonomy" id="1841860"/>
    <lineage>
        <taxon>Bacteria</taxon>
        <taxon>Bacillati</taxon>
        <taxon>Actinomycetota</taxon>
        <taxon>Actinomycetes</taxon>
        <taxon>Mycobacteriales</taxon>
        <taxon>Mycobacteriaceae</taxon>
        <taxon>Mycobacterium</taxon>
    </lineage>
</organism>
<dbReference type="GO" id="GO:0043856">
    <property type="term" value="F:anti-sigma factor antagonist activity"/>
    <property type="evidence" value="ECO:0007669"/>
    <property type="project" value="InterPro"/>
</dbReference>
<dbReference type="AlphaFoldDB" id="A0A2U3NYM9"/>
<dbReference type="InterPro" id="IPR002645">
    <property type="entry name" value="STAS_dom"/>
</dbReference>
<evidence type="ECO:0000256" key="2">
    <source>
        <dbReference type="RuleBase" id="RU003749"/>
    </source>
</evidence>
<dbReference type="PROSITE" id="PS50801">
    <property type="entry name" value="STAS"/>
    <property type="match status" value="1"/>
</dbReference>
<keyword evidence="5" id="KW-1185">Reference proteome</keyword>
<dbReference type="InterPro" id="IPR003658">
    <property type="entry name" value="Anti-sigma_ant"/>
</dbReference>
<dbReference type="NCBIfam" id="TIGR00377">
    <property type="entry name" value="ant_ant_sig"/>
    <property type="match status" value="1"/>
</dbReference>
<dbReference type="SUPFAM" id="SSF52091">
    <property type="entry name" value="SpoIIaa-like"/>
    <property type="match status" value="1"/>
</dbReference>
<reference evidence="4 5" key="1">
    <citation type="submission" date="2017-01" db="EMBL/GenBank/DDBJ databases">
        <authorList>
            <consortium name="Urmite Genomes"/>
        </authorList>
    </citation>
    <scope>NUCLEOTIDE SEQUENCE [LARGE SCALE GENOMIC DNA]</scope>
    <source>
        <strain evidence="4 5">AB57</strain>
    </source>
</reference>
<dbReference type="PANTHER" id="PTHR33495">
    <property type="entry name" value="ANTI-SIGMA FACTOR ANTAGONIST TM_1081-RELATED-RELATED"/>
    <property type="match status" value="1"/>
</dbReference>
<sequence length="141" mass="14521">MMHSAAAGTSVRVSSSQFGQQAADAQGALRAITECTGSSVVMHVGGDIDASNESAWRCLLSKSAAQAVAPGTFVIDLRDLDFMGSRGYAVLAHEAAQCLSRGIALRLVTSQQIVAQTIAACGLYPLVATYTTVETALAQSA</sequence>
<dbReference type="STRING" id="1841860.GCA_900157375_04454"/>
<name>A0A2U3NYM9_9MYCO</name>
<dbReference type="CDD" id="cd07043">
    <property type="entry name" value="STAS_anti-anti-sigma_factors"/>
    <property type="match status" value="1"/>
</dbReference>
<accession>A0A2U3NYM9</accession>
<dbReference type="PANTHER" id="PTHR33495:SF2">
    <property type="entry name" value="ANTI-SIGMA FACTOR ANTAGONIST TM_1081-RELATED"/>
    <property type="match status" value="1"/>
</dbReference>
<dbReference type="InterPro" id="IPR036513">
    <property type="entry name" value="STAS_dom_sf"/>
</dbReference>
<evidence type="ECO:0000313" key="4">
    <source>
        <dbReference type="EMBL" id="SPM36610.1"/>
    </source>
</evidence>
<comment type="similarity">
    <text evidence="1 2">Belongs to the anti-sigma-factor antagonist family.</text>
</comment>